<protein>
    <recommendedName>
        <fullName evidence="5">TIL domain-containing protein</fullName>
    </recommendedName>
</protein>
<dbReference type="SUPFAM" id="SSF57567">
    <property type="entry name" value="Serine protease inhibitors"/>
    <property type="match status" value="3"/>
</dbReference>
<evidence type="ECO:0000256" key="4">
    <source>
        <dbReference type="SAM" id="SignalP"/>
    </source>
</evidence>
<evidence type="ECO:0000259" key="5">
    <source>
        <dbReference type="Pfam" id="PF01826"/>
    </source>
</evidence>
<dbReference type="PANTHER" id="PTHR23259">
    <property type="entry name" value="RIDDLE"/>
    <property type="match status" value="1"/>
</dbReference>
<dbReference type="AlphaFoldDB" id="A0A8S1GTW1"/>
<dbReference type="InterPro" id="IPR002919">
    <property type="entry name" value="TIL_dom"/>
</dbReference>
<dbReference type="EMBL" id="CAJGYM010000005">
    <property type="protein sequence ID" value="CAD6187086.1"/>
    <property type="molecule type" value="Genomic_DNA"/>
</dbReference>
<dbReference type="InterPro" id="IPR036084">
    <property type="entry name" value="Ser_inhib-like_sf"/>
</dbReference>
<accession>A0A8S1GTW1</accession>
<dbReference type="GO" id="GO:0004867">
    <property type="term" value="F:serine-type endopeptidase inhibitor activity"/>
    <property type="evidence" value="ECO:0007669"/>
    <property type="project" value="UniProtKB-KW"/>
</dbReference>
<keyword evidence="1" id="KW-0646">Protease inhibitor</keyword>
<evidence type="ECO:0000256" key="3">
    <source>
        <dbReference type="ARBA" id="ARBA00023157"/>
    </source>
</evidence>
<feature type="signal peptide" evidence="4">
    <location>
        <begin position="1"/>
        <end position="19"/>
    </location>
</feature>
<gene>
    <name evidence="6" type="ORF">CAUJ_LOCUS3005</name>
</gene>
<name>A0A8S1GTW1_9PELO</name>
<feature type="chain" id="PRO_5035769315" description="TIL domain-containing protein" evidence="4">
    <location>
        <begin position="20"/>
        <end position="303"/>
    </location>
</feature>
<dbReference type="InterPro" id="IPR051368">
    <property type="entry name" value="SerProtInhib-TIL_Domain"/>
</dbReference>
<reference evidence="6" key="1">
    <citation type="submission" date="2020-10" db="EMBL/GenBank/DDBJ databases">
        <authorList>
            <person name="Kikuchi T."/>
        </authorList>
    </citation>
    <scope>NUCLEOTIDE SEQUENCE</scope>
    <source>
        <strain evidence="6">NKZ352</strain>
    </source>
</reference>
<feature type="domain" description="TIL" evidence="5">
    <location>
        <begin position="249"/>
        <end position="302"/>
    </location>
</feature>
<dbReference type="Gene3D" id="2.10.25.10">
    <property type="entry name" value="Laminin"/>
    <property type="match status" value="3"/>
</dbReference>
<proteinExistence type="predicted"/>
<keyword evidence="3" id="KW-1015">Disulfide bond</keyword>
<dbReference type="Proteomes" id="UP000835052">
    <property type="component" value="Unassembled WGS sequence"/>
</dbReference>
<dbReference type="OrthoDB" id="6236007at2759"/>
<comment type="caution">
    <text evidence="6">The sequence shown here is derived from an EMBL/GenBank/DDBJ whole genome shotgun (WGS) entry which is preliminary data.</text>
</comment>
<sequence>MLKHVAILVIVLLEIGVHASAIQVASVAKKVTCETLKCEEKPGQVCFQTLDEDPKCVERKRNVEYCADKQCNMAMTCRDSEIGYICYATRYDVPGSCFNLVCDKKREVCVQKKGKSAKCVKIENAPKCEDKNEIYTDCEAGCDASCKDPEPVCDQYVCNTGCKCRKGFARINGTCQTFDKCPKSELGMGICQPNEYFTYFPPSCSTNCRGEEICESITIWGATCTCRPGYKRNAFEECVHNTQCYKEICRRNEKWDKCKNCETTCDALGLRSCHSKYCYSGCRCLDDYVRDRNGNCVLMSNCS</sequence>
<evidence type="ECO:0000256" key="1">
    <source>
        <dbReference type="ARBA" id="ARBA00022690"/>
    </source>
</evidence>
<dbReference type="PANTHER" id="PTHR23259:SF82">
    <property type="entry name" value="SERINE PROTEASE INHIBITOR 1 PROTEIN"/>
    <property type="match status" value="1"/>
</dbReference>
<keyword evidence="2" id="KW-0722">Serine protease inhibitor</keyword>
<organism evidence="6 7">
    <name type="scientific">Caenorhabditis auriculariae</name>
    <dbReference type="NCBI Taxonomy" id="2777116"/>
    <lineage>
        <taxon>Eukaryota</taxon>
        <taxon>Metazoa</taxon>
        <taxon>Ecdysozoa</taxon>
        <taxon>Nematoda</taxon>
        <taxon>Chromadorea</taxon>
        <taxon>Rhabditida</taxon>
        <taxon>Rhabditina</taxon>
        <taxon>Rhabditomorpha</taxon>
        <taxon>Rhabditoidea</taxon>
        <taxon>Rhabditidae</taxon>
        <taxon>Peloderinae</taxon>
        <taxon>Caenorhabditis</taxon>
    </lineage>
</organism>
<keyword evidence="4" id="KW-0732">Signal</keyword>
<evidence type="ECO:0000256" key="2">
    <source>
        <dbReference type="ARBA" id="ARBA00022900"/>
    </source>
</evidence>
<feature type="domain" description="TIL" evidence="5">
    <location>
        <begin position="130"/>
        <end position="181"/>
    </location>
</feature>
<evidence type="ECO:0000313" key="6">
    <source>
        <dbReference type="EMBL" id="CAD6187086.1"/>
    </source>
</evidence>
<evidence type="ECO:0000313" key="7">
    <source>
        <dbReference type="Proteomes" id="UP000835052"/>
    </source>
</evidence>
<dbReference type="CDD" id="cd19941">
    <property type="entry name" value="TIL"/>
    <property type="match status" value="2"/>
</dbReference>
<keyword evidence="7" id="KW-1185">Reference proteome</keyword>
<dbReference type="Pfam" id="PF01826">
    <property type="entry name" value="TIL"/>
    <property type="match status" value="2"/>
</dbReference>